<keyword evidence="2" id="KW-1185">Reference proteome</keyword>
<dbReference type="Proteomes" id="UP000632222">
    <property type="component" value="Unassembled WGS sequence"/>
</dbReference>
<reference evidence="2" key="1">
    <citation type="journal article" date="2019" name="Int. J. Syst. Evol. Microbiol.">
        <title>The Global Catalogue of Microorganisms (GCM) 10K type strain sequencing project: providing services to taxonomists for standard genome sequencing and annotation.</title>
        <authorList>
            <consortium name="The Broad Institute Genomics Platform"/>
            <consortium name="The Broad Institute Genome Sequencing Center for Infectious Disease"/>
            <person name="Wu L."/>
            <person name="Ma J."/>
        </authorList>
    </citation>
    <scope>NUCLEOTIDE SEQUENCE [LARGE SCALE GENOMIC DNA]</scope>
    <source>
        <strain evidence="2">JCM 14370</strain>
    </source>
</reference>
<dbReference type="Gene3D" id="1.10.10.10">
    <property type="entry name" value="Winged helix-like DNA-binding domain superfamily/Winged helix DNA-binding domain"/>
    <property type="match status" value="1"/>
</dbReference>
<protein>
    <submittedName>
        <fullName evidence="1">Uncharacterized protein</fullName>
    </submittedName>
</protein>
<evidence type="ECO:0000313" key="2">
    <source>
        <dbReference type="Proteomes" id="UP000632222"/>
    </source>
</evidence>
<organism evidence="1 2">
    <name type="scientific">Deinococcus roseus</name>
    <dbReference type="NCBI Taxonomy" id="392414"/>
    <lineage>
        <taxon>Bacteria</taxon>
        <taxon>Thermotogati</taxon>
        <taxon>Deinococcota</taxon>
        <taxon>Deinococci</taxon>
        <taxon>Deinococcales</taxon>
        <taxon>Deinococcaceae</taxon>
        <taxon>Deinococcus</taxon>
    </lineage>
</organism>
<accession>A0ABQ2CTM0</accession>
<comment type="caution">
    <text evidence="1">The sequence shown here is derived from an EMBL/GenBank/DDBJ whole genome shotgun (WGS) entry which is preliminary data.</text>
</comment>
<gene>
    <name evidence="1" type="ORF">GCM10008938_02270</name>
</gene>
<proteinExistence type="predicted"/>
<sequence length="208" mass="23797">MLVETDPLDLLLVHLEQQWTIKEAAEQLGWSLLKTYRQVQRLLDLGLLVVSQHIPRKGRAIKKYTAACECFFVPYHLTPMGALEQLLDVLEQDARRMLFTSTARVFEAESVRTQHEVGLHLFRNRHGQPSVIHSLCAENQPPRGIVRNLLDQEATALWNEWASLRLNHDDAKALQQRLASLVREFSEKQGSGRYLMRVALVPVEDASP</sequence>
<evidence type="ECO:0000313" key="1">
    <source>
        <dbReference type="EMBL" id="GGJ19703.1"/>
    </source>
</evidence>
<dbReference type="InterPro" id="IPR036388">
    <property type="entry name" value="WH-like_DNA-bd_sf"/>
</dbReference>
<name>A0ABQ2CTM0_9DEIO</name>
<dbReference type="EMBL" id="BMOD01000001">
    <property type="protein sequence ID" value="GGJ19703.1"/>
    <property type="molecule type" value="Genomic_DNA"/>
</dbReference>